<sequence length="100" mass="10650">MGLTERQKSADPTSFSRAEAVANRTSAGRIRRLPTTDRGVAACSEPANQKLFAASNGPTLANRPTKDVLRRASVCATCVLRESCGWAIPWPAGHEPAEDA</sequence>
<organism evidence="2 3">
    <name type="scientific">Streptomyces xanthophaeus</name>
    <dbReference type="NCBI Taxonomy" id="67385"/>
    <lineage>
        <taxon>Bacteria</taxon>
        <taxon>Bacillati</taxon>
        <taxon>Actinomycetota</taxon>
        <taxon>Actinomycetes</taxon>
        <taxon>Kitasatosporales</taxon>
        <taxon>Streptomycetaceae</taxon>
        <taxon>Streptomyces</taxon>
    </lineage>
</organism>
<proteinExistence type="predicted"/>
<feature type="region of interest" description="Disordered" evidence="1">
    <location>
        <begin position="1"/>
        <end position="30"/>
    </location>
</feature>
<dbReference type="Proteomes" id="UP000600026">
    <property type="component" value="Unassembled WGS sequence"/>
</dbReference>
<evidence type="ECO:0000313" key="3">
    <source>
        <dbReference type="Proteomes" id="UP000600026"/>
    </source>
</evidence>
<protein>
    <submittedName>
        <fullName evidence="2">Uncharacterized protein</fullName>
    </submittedName>
</protein>
<dbReference type="EMBL" id="BNEE01000006">
    <property type="protein sequence ID" value="GHI85530.1"/>
    <property type="molecule type" value="Genomic_DNA"/>
</dbReference>
<evidence type="ECO:0000256" key="1">
    <source>
        <dbReference type="SAM" id="MobiDB-lite"/>
    </source>
</evidence>
<evidence type="ECO:0000313" key="2">
    <source>
        <dbReference type="EMBL" id="GHI85530.1"/>
    </source>
</evidence>
<accession>A0A919GWB5</accession>
<name>A0A919GWB5_9ACTN</name>
<comment type="caution">
    <text evidence="2">The sequence shown here is derived from an EMBL/GenBank/DDBJ whole genome shotgun (WGS) entry which is preliminary data.</text>
</comment>
<dbReference type="RefSeq" id="WP_157853133.1">
    <property type="nucleotide sequence ID" value="NZ_BNEE01000006.1"/>
</dbReference>
<dbReference type="AlphaFoldDB" id="A0A919GWB5"/>
<reference evidence="2" key="1">
    <citation type="submission" date="2020-09" db="EMBL/GenBank/DDBJ databases">
        <title>Whole genome shotgun sequence of Streptomyces xanthophaeus NBRC 12829.</title>
        <authorList>
            <person name="Komaki H."/>
            <person name="Tamura T."/>
        </authorList>
    </citation>
    <scope>NUCLEOTIDE SEQUENCE</scope>
    <source>
        <strain evidence="2">NBRC 12829</strain>
    </source>
</reference>
<gene>
    <name evidence="2" type="ORF">Sxan_28940</name>
</gene>
<keyword evidence="3" id="KW-1185">Reference proteome</keyword>